<evidence type="ECO:0000313" key="3">
    <source>
        <dbReference type="EMBL" id="MBB5707066.1"/>
    </source>
</evidence>
<dbReference type="InterPro" id="IPR057326">
    <property type="entry name" value="KR_dom"/>
</dbReference>
<sequence>MSRPLLDATGRVLLVTGASGGIGTAVADLYREAGGRVAGLDLHPSEEVRACDVTDEASVAEAVAAVLDRHGRIDDVVHAAGIVGAGRLADLQLADWHRVLDANLTSAFLLARVCAAPLAASRGRMVLLSSTNGRNGGSHLSGAAYAVAKAGLVNLVRYLAKEWAEAGVRVNCIAPGPVDTPMLARLDPVQRQALADGMLTGHLPTAGDIAASIAFLLGDHGAVYTGTTLNPSGGFFLA</sequence>
<dbReference type="CDD" id="cd05233">
    <property type="entry name" value="SDR_c"/>
    <property type="match status" value="1"/>
</dbReference>
<dbReference type="RefSeq" id="WP_184098569.1">
    <property type="nucleotide sequence ID" value="NZ_JACIJH010000007.1"/>
</dbReference>
<dbReference type="EMBL" id="JACIJH010000007">
    <property type="protein sequence ID" value="MBB5707066.1"/>
    <property type="molecule type" value="Genomic_DNA"/>
</dbReference>
<reference evidence="3 4" key="1">
    <citation type="submission" date="2020-08" db="EMBL/GenBank/DDBJ databases">
        <title>Genomic Encyclopedia of Type Strains, Phase IV (KMG-IV): sequencing the most valuable type-strain genomes for metagenomic binning, comparative biology and taxonomic classification.</title>
        <authorList>
            <person name="Goeker M."/>
        </authorList>
    </citation>
    <scope>NUCLEOTIDE SEQUENCE [LARGE SCALE GENOMIC DNA]</scope>
    <source>
        <strain evidence="3 4">DSM 27163</strain>
    </source>
</reference>
<dbReference type="InterPro" id="IPR036291">
    <property type="entry name" value="NAD(P)-bd_dom_sf"/>
</dbReference>
<proteinExistence type="inferred from homology"/>
<feature type="domain" description="Ketoreductase" evidence="2">
    <location>
        <begin position="11"/>
        <end position="176"/>
    </location>
</feature>
<dbReference type="SMART" id="SM00822">
    <property type="entry name" value="PKS_KR"/>
    <property type="match status" value="1"/>
</dbReference>
<accession>A0A7W9B6C1</accession>
<dbReference type="PRINTS" id="PR00081">
    <property type="entry name" value="GDHRDH"/>
</dbReference>
<dbReference type="PRINTS" id="PR00080">
    <property type="entry name" value="SDRFAMILY"/>
</dbReference>
<dbReference type="PANTHER" id="PTHR42760:SF40">
    <property type="entry name" value="3-OXOACYL-[ACYL-CARRIER-PROTEIN] REDUCTASE, CHLOROPLASTIC"/>
    <property type="match status" value="1"/>
</dbReference>
<dbReference type="AlphaFoldDB" id="A0A7W9B6C1"/>
<organism evidence="3 4">
    <name type="scientific">Sphingopyxis panaciterrulae</name>
    <dbReference type="NCBI Taxonomy" id="462372"/>
    <lineage>
        <taxon>Bacteria</taxon>
        <taxon>Pseudomonadati</taxon>
        <taxon>Pseudomonadota</taxon>
        <taxon>Alphaproteobacteria</taxon>
        <taxon>Sphingomonadales</taxon>
        <taxon>Sphingomonadaceae</taxon>
        <taxon>Sphingopyxis</taxon>
    </lineage>
</organism>
<dbReference type="Pfam" id="PF13561">
    <property type="entry name" value="adh_short_C2"/>
    <property type="match status" value="1"/>
</dbReference>
<dbReference type="FunFam" id="3.40.50.720:FF:000084">
    <property type="entry name" value="Short-chain dehydrogenase reductase"/>
    <property type="match status" value="1"/>
</dbReference>
<evidence type="ECO:0000313" key="4">
    <source>
        <dbReference type="Proteomes" id="UP000537161"/>
    </source>
</evidence>
<dbReference type="PANTHER" id="PTHR42760">
    <property type="entry name" value="SHORT-CHAIN DEHYDROGENASES/REDUCTASES FAMILY MEMBER"/>
    <property type="match status" value="1"/>
</dbReference>
<gene>
    <name evidence="3" type="ORF">FHR21_002428</name>
</gene>
<dbReference type="Proteomes" id="UP000537161">
    <property type="component" value="Unassembled WGS sequence"/>
</dbReference>
<comment type="caution">
    <text evidence="3">The sequence shown here is derived from an EMBL/GenBank/DDBJ whole genome shotgun (WGS) entry which is preliminary data.</text>
</comment>
<protein>
    <submittedName>
        <fullName evidence="3">NAD(P)-dependent dehydrogenase (Short-subunit alcohol dehydrogenase family)</fullName>
    </submittedName>
</protein>
<evidence type="ECO:0000259" key="2">
    <source>
        <dbReference type="SMART" id="SM00822"/>
    </source>
</evidence>
<name>A0A7W9B6C1_9SPHN</name>
<keyword evidence="4" id="KW-1185">Reference proteome</keyword>
<dbReference type="GO" id="GO:0030497">
    <property type="term" value="P:fatty acid elongation"/>
    <property type="evidence" value="ECO:0007669"/>
    <property type="project" value="TreeGrafter"/>
</dbReference>
<dbReference type="GO" id="GO:0016616">
    <property type="term" value="F:oxidoreductase activity, acting on the CH-OH group of donors, NAD or NADP as acceptor"/>
    <property type="evidence" value="ECO:0007669"/>
    <property type="project" value="TreeGrafter"/>
</dbReference>
<dbReference type="Gene3D" id="3.40.50.720">
    <property type="entry name" value="NAD(P)-binding Rossmann-like Domain"/>
    <property type="match status" value="1"/>
</dbReference>
<comment type="similarity">
    <text evidence="1">Belongs to the short-chain dehydrogenases/reductases (SDR) family.</text>
</comment>
<dbReference type="SUPFAM" id="SSF51735">
    <property type="entry name" value="NAD(P)-binding Rossmann-fold domains"/>
    <property type="match status" value="1"/>
</dbReference>
<evidence type="ECO:0000256" key="1">
    <source>
        <dbReference type="ARBA" id="ARBA00006484"/>
    </source>
</evidence>
<dbReference type="InterPro" id="IPR002347">
    <property type="entry name" value="SDR_fam"/>
</dbReference>